<reference evidence="1" key="1">
    <citation type="journal article" date="2014" name="Front. Microbiol.">
        <title>High frequency of phylogenetically diverse reductive dehalogenase-homologous genes in deep subseafloor sedimentary metagenomes.</title>
        <authorList>
            <person name="Kawai M."/>
            <person name="Futagami T."/>
            <person name="Toyoda A."/>
            <person name="Takaki Y."/>
            <person name="Nishi S."/>
            <person name="Hori S."/>
            <person name="Arai W."/>
            <person name="Tsubouchi T."/>
            <person name="Morono Y."/>
            <person name="Uchiyama I."/>
            <person name="Ito T."/>
            <person name="Fujiyama A."/>
            <person name="Inagaki F."/>
            <person name="Takami H."/>
        </authorList>
    </citation>
    <scope>NUCLEOTIDE SEQUENCE</scope>
    <source>
        <strain evidence="1">Expedition CK06-06</strain>
    </source>
</reference>
<organism evidence="1">
    <name type="scientific">marine sediment metagenome</name>
    <dbReference type="NCBI Taxonomy" id="412755"/>
    <lineage>
        <taxon>unclassified sequences</taxon>
        <taxon>metagenomes</taxon>
        <taxon>ecological metagenomes</taxon>
    </lineage>
</organism>
<evidence type="ECO:0008006" key="2">
    <source>
        <dbReference type="Google" id="ProtNLM"/>
    </source>
</evidence>
<evidence type="ECO:0000313" key="1">
    <source>
        <dbReference type="EMBL" id="GAF92624.1"/>
    </source>
</evidence>
<feature type="non-terminal residue" evidence="1">
    <location>
        <position position="1"/>
    </location>
</feature>
<gene>
    <name evidence="1" type="ORF">S01H1_27801</name>
</gene>
<protein>
    <recommendedName>
        <fullName evidence="2">HEPN domain-containing protein</fullName>
    </recommendedName>
</protein>
<comment type="caution">
    <text evidence="1">The sequence shown here is derived from an EMBL/GenBank/DDBJ whole genome shotgun (WGS) entry which is preliminary data.</text>
</comment>
<sequence length="64" mass="7662">GEKDDDLIYHLINFYKVYRAYVRGKVTSFMLNDSNITEEKRIQAKNTAQQYFALAHSYILKKYH</sequence>
<dbReference type="EMBL" id="BARS01016957">
    <property type="protein sequence ID" value="GAF92624.1"/>
    <property type="molecule type" value="Genomic_DNA"/>
</dbReference>
<accession>X0THA4</accession>
<proteinExistence type="predicted"/>
<name>X0THA4_9ZZZZ</name>
<dbReference type="AlphaFoldDB" id="X0THA4"/>